<reference evidence="2 3" key="1">
    <citation type="submission" date="2019-07" db="EMBL/GenBank/DDBJ databases">
        <title>Lentzea xizangensis sp. nov., isolated from Qinghai-Tibetan Plateau Soils.</title>
        <authorList>
            <person name="Huang J."/>
        </authorList>
    </citation>
    <scope>NUCLEOTIDE SEQUENCE [LARGE SCALE GENOMIC DNA]</scope>
    <source>
        <strain evidence="2 3">FXJ1.1311</strain>
    </source>
</reference>
<dbReference type="AlphaFoldDB" id="A0A563EEE2"/>
<organism evidence="2 3">
    <name type="scientific">Lentzea tibetensis</name>
    <dbReference type="NCBI Taxonomy" id="2591470"/>
    <lineage>
        <taxon>Bacteria</taxon>
        <taxon>Bacillati</taxon>
        <taxon>Actinomycetota</taxon>
        <taxon>Actinomycetes</taxon>
        <taxon>Pseudonocardiales</taxon>
        <taxon>Pseudonocardiaceae</taxon>
        <taxon>Lentzea</taxon>
    </lineage>
</organism>
<accession>A0A563EEE2</accession>
<feature type="compositionally biased region" description="Basic residues" evidence="1">
    <location>
        <begin position="33"/>
        <end position="45"/>
    </location>
</feature>
<dbReference type="Proteomes" id="UP000316639">
    <property type="component" value="Unassembled WGS sequence"/>
</dbReference>
<comment type="caution">
    <text evidence="2">The sequence shown here is derived from an EMBL/GenBank/DDBJ whole genome shotgun (WGS) entry which is preliminary data.</text>
</comment>
<evidence type="ECO:0000313" key="2">
    <source>
        <dbReference type="EMBL" id="TWP43317.1"/>
    </source>
</evidence>
<gene>
    <name evidence="2" type="ORF">FKR81_42705</name>
</gene>
<proteinExistence type="predicted"/>
<keyword evidence="3" id="KW-1185">Reference proteome</keyword>
<evidence type="ECO:0000256" key="1">
    <source>
        <dbReference type="SAM" id="MobiDB-lite"/>
    </source>
</evidence>
<sequence length="123" mass="13641">MAKPLVAELSTKIVLPDPGLHVLFYVHRPVHRARVHRLPRPHGTPRRPASGAPEQGRSRLVGGQRRRCRATPDARLQRCSNSTSPGMGRLSRCSAFPRRSSAAFCSGDLSSSIRSRPCWPRRA</sequence>
<dbReference type="EMBL" id="VOBR01000068">
    <property type="protein sequence ID" value="TWP43317.1"/>
    <property type="molecule type" value="Genomic_DNA"/>
</dbReference>
<feature type="region of interest" description="Disordered" evidence="1">
    <location>
        <begin position="33"/>
        <end position="91"/>
    </location>
</feature>
<name>A0A563EEE2_9PSEU</name>
<evidence type="ECO:0000313" key="3">
    <source>
        <dbReference type="Proteomes" id="UP000316639"/>
    </source>
</evidence>
<protein>
    <submittedName>
        <fullName evidence="2">Uncharacterized protein</fullName>
    </submittedName>
</protein>